<reference evidence="7 8" key="1">
    <citation type="submission" date="2023-03" db="EMBL/GenBank/DDBJ databases">
        <title>Roseibium porphyridii sp. nov. and Roseibium rhodosorbium sp. nov. isolated from marine algae, Porphyridium cruentum and Rhodosorus marinus, respectively.</title>
        <authorList>
            <person name="Lee M.W."/>
            <person name="Choi B.J."/>
            <person name="Lee J.K."/>
            <person name="Choi D.G."/>
            <person name="Baek J.H."/>
            <person name="Bayburt H."/>
            <person name="Kim J.M."/>
            <person name="Han D.M."/>
            <person name="Kim K.H."/>
            <person name="Jeon C.O."/>
        </authorList>
    </citation>
    <scope>NUCLEOTIDE SEQUENCE [LARGE SCALE GENOMIC DNA]</scope>
    <source>
        <strain evidence="7 8">KMA01</strain>
    </source>
</reference>
<evidence type="ECO:0000259" key="6">
    <source>
        <dbReference type="Pfam" id="PF00082"/>
    </source>
</evidence>
<comment type="similarity">
    <text evidence="1 5">Belongs to the peptidase S8 family.</text>
</comment>
<dbReference type="PANTHER" id="PTHR43806:SF11">
    <property type="entry name" value="CEREVISIN-RELATED"/>
    <property type="match status" value="1"/>
</dbReference>
<dbReference type="Proteomes" id="UP001209803">
    <property type="component" value="Chromosome"/>
</dbReference>
<feature type="active site" description="Charge relay system" evidence="5">
    <location>
        <position position="103"/>
    </location>
</feature>
<dbReference type="RefSeq" id="WP_265681549.1">
    <property type="nucleotide sequence ID" value="NZ_CP120863.1"/>
</dbReference>
<keyword evidence="3 5" id="KW-0378">Hydrolase</keyword>
<keyword evidence="8" id="KW-1185">Reference proteome</keyword>
<keyword evidence="2 5" id="KW-0645">Protease</keyword>
<dbReference type="EMBL" id="CP120863">
    <property type="protein sequence ID" value="WFE87702.1"/>
    <property type="molecule type" value="Genomic_DNA"/>
</dbReference>
<evidence type="ECO:0000256" key="5">
    <source>
        <dbReference type="PROSITE-ProRule" id="PRU01240"/>
    </source>
</evidence>
<keyword evidence="4 5" id="KW-0720">Serine protease</keyword>
<evidence type="ECO:0000313" key="7">
    <source>
        <dbReference type="EMBL" id="WFE87702.1"/>
    </source>
</evidence>
<evidence type="ECO:0000256" key="1">
    <source>
        <dbReference type="ARBA" id="ARBA00011073"/>
    </source>
</evidence>
<dbReference type="PANTHER" id="PTHR43806">
    <property type="entry name" value="PEPTIDASE S8"/>
    <property type="match status" value="1"/>
</dbReference>
<proteinExistence type="inferred from homology"/>
<feature type="active site" description="Charge relay system" evidence="5">
    <location>
        <position position="152"/>
    </location>
</feature>
<organism evidence="7 8">
    <name type="scientific">Roseibium porphyridii</name>
    <dbReference type="NCBI Taxonomy" id="2866279"/>
    <lineage>
        <taxon>Bacteria</taxon>
        <taxon>Pseudomonadati</taxon>
        <taxon>Pseudomonadota</taxon>
        <taxon>Alphaproteobacteria</taxon>
        <taxon>Hyphomicrobiales</taxon>
        <taxon>Stappiaceae</taxon>
        <taxon>Roseibium</taxon>
    </lineage>
</organism>
<evidence type="ECO:0000313" key="8">
    <source>
        <dbReference type="Proteomes" id="UP001209803"/>
    </source>
</evidence>
<dbReference type="PROSITE" id="PS00136">
    <property type="entry name" value="SUBTILASE_ASP"/>
    <property type="match status" value="1"/>
</dbReference>
<dbReference type="InterPro" id="IPR023827">
    <property type="entry name" value="Peptidase_S8_Asp-AS"/>
</dbReference>
<name>A0ABY8EXF7_9HYPH</name>
<feature type="active site" description="Charge relay system" evidence="5">
    <location>
        <position position="297"/>
    </location>
</feature>
<dbReference type="InterPro" id="IPR050131">
    <property type="entry name" value="Peptidase_S8_subtilisin-like"/>
</dbReference>
<dbReference type="InterPro" id="IPR000209">
    <property type="entry name" value="Peptidase_S8/S53_dom"/>
</dbReference>
<evidence type="ECO:0000256" key="3">
    <source>
        <dbReference type="ARBA" id="ARBA00022801"/>
    </source>
</evidence>
<dbReference type="SUPFAM" id="SSF52743">
    <property type="entry name" value="Subtilisin-like"/>
    <property type="match status" value="1"/>
</dbReference>
<dbReference type="PROSITE" id="PS51892">
    <property type="entry name" value="SUBTILASE"/>
    <property type="match status" value="1"/>
</dbReference>
<protein>
    <submittedName>
        <fullName evidence="7">S8 family serine peptidase</fullName>
    </submittedName>
</protein>
<dbReference type="InterPro" id="IPR015500">
    <property type="entry name" value="Peptidase_S8_subtilisin-rel"/>
</dbReference>
<sequence length="352" mass="38176">MIRLALPEGDELQLEARLVNGQTRQFRASYFEAAGPKLQAHLLAIADGNCVIQSGRVIRHGTSPWIFLDQLDGDLETLRWSETLQAPWPSGSDTGGVRVALVDSGLAYDLPLFRERLARDLNGVPLGYDFWDLDPWPYDGDTSRGAFLPIRHGTAVASILAREAPDATLVPFRYPRPDMSRMADIVQKAAEDGVRILAMPLGSNNLDDWTAFSDSMKDKNILAIVSAGNNGRNIDQKPVYPAALPLENIITVTSADNFGRLASGSNWGRNTVEIMLPAENLTVTDFRGASGVTSGSSYAVPRLAALAARLLHKDPGLSAKDLKAQILSFATPSPFEARDVVSAGWIPDPTLD</sequence>
<evidence type="ECO:0000256" key="4">
    <source>
        <dbReference type="ARBA" id="ARBA00022825"/>
    </source>
</evidence>
<dbReference type="PRINTS" id="PR00723">
    <property type="entry name" value="SUBTILISIN"/>
</dbReference>
<dbReference type="Pfam" id="PF00082">
    <property type="entry name" value="Peptidase_S8"/>
    <property type="match status" value="1"/>
</dbReference>
<accession>A0ABY8EXF7</accession>
<gene>
    <name evidence="7" type="ORF">K1718_16205</name>
</gene>
<dbReference type="InterPro" id="IPR036852">
    <property type="entry name" value="Peptidase_S8/S53_dom_sf"/>
</dbReference>
<feature type="domain" description="Peptidase S8/S53" evidence="6">
    <location>
        <begin position="96"/>
        <end position="332"/>
    </location>
</feature>
<dbReference type="Gene3D" id="3.40.50.200">
    <property type="entry name" value="Peptidase S8/S53 domain"/>
    <property type="match status" value="1"/>
</dbReference>
<evidence type="ECO:0000256" key="2">
    <source>
        <dbReference type="ARBA" id="ARBA00022670"/>
    </source>
</evidence>